<dbReference type="PANTHER" id="PTHR47966:SF51">
    <property type="entry name" value="BETA-SITE APP-CLEAVING ENZYME, ISOFORM A-RELATED"/>
    <property type="match status" value="1"/>
</dbReference>
<sequence>MALDEIGIGREALSNGRRSFRATVSAVDLASKVAVAEKDGSLQKGSTNEAVDQEFTTPSKDYSIELSNHFNVQYSGRFTIGDQELPMIYDTGSFEVLVLSTKCTNCVKTLSMYDYKKSHSFRESPSHVVAEHAFVSGDVVTAEGFETLRLGGRDSAVDANDMTFWMVQKHELKFWKTGNAIFSGIVGLSHVKRIPDGFGGDAAEDRSLLEEMHVDACSHSATSEVA</sequence>
<accession>A0A9P1GJX3</accession>
<dbReference type="GO" id="GO:0004190">
    <property type="term" value="F:aspartic-type endopeptidase activity"/>
    <property type="evidence" value="ECO:0007669"/>
    <property type="project" value="UniProtKB-KW"/>
</dbReference>
<dbReference type="PANTHER" id="PTHR47966">
    <property type="entry name" value="BETA-SITE APP-CLEAVING ENZYME, ISOFORM A-RELATED"/>
    <property type="match status" value="1"/>
</dbReference>
<name>A0A9P1GJX3_9DINO</name>
<protein>
    <recommendedName>
        <fullName evidence="5">Peptidase A1 domain-containing protein</fullName>
    </recommendedName>
</protein>
<dbReference type="Gene3D" id="2.40.70.10">
    <property type="entry name" value="Acid Proteases"/>
    <property type="match status" value="1"/>
</dbReference>
<dbReference type="GO" id="GO:0006508">
    <property type="term" value="P:proteolysis"/>
    <property type="evidence" value="ECO:0007669"/>
    <property type="project" value="UniProtKB-KW"/>
</dbReference>
<reference evidence="6" key="1">
    <citation type="submission" date="2022-10" db="EMBL/GenBank/DDBJ databases">
        <authorList>
            <person name="Chen Y."/>
            <person name="Dougan E. K."/>
            <person name="Chan C."/>
            <person name="Rhodes N."/>
            <person name="Thang M."/>
        </authorList>
    </citation>
    <scope>NUCLEOTIDE SEQUENCE</scope>
</reference>
<comment type="similarity">
    <text evidence="1">Belongs to the peptidase A1 family.</text>
</comment>
<dbReference type="Pfam" id="PF00026">
    <property type="entry name" value="Asp"/>
    <property type="match status" value="1"/>
</dbReference>
<dbReference type="InterPro" id="IPR033121">
    <property type="entry name" value="PEPTIDASE_A1"/>
</dbReference>
<keyword evidence="3" id="KW-0064">Aspartyl protease</keyword>
<dbReference type="EMBL" id="CAMXCT010005668">
    <property type="protein sequence ID" value="CAI4012987.1"/>
    <property type="molecule type" value="Genomic_DNA"/>
</dbReference>
<reference evidence="7 8" key="2">
    <citation type="submission" date="2024-05" db="EMBL/GenBank/DDBJ databases">
        <authorList>
            <person name="Chen Y."/>
            <person name="Shah S."/>
            <person name="Dougan E. K."/>
            <person name="Thang M."/>
            <person name="Chan C."/>
        </authorList>
    </citation>
    <scope>NUCLEOTIDE SEQUENCE [LARGE SCALE GENOMIC DNA]</scope>
</reference>
<dbReference type="OrthoDB" id="771136at2759"/>
<keyword evidence="4" id="KW-0378">Hydrolase</keyword>
<evidence type="ECO:0000259" key="5">
    <source>
        <dbReference type="PROSITE" id="PS51767"/>
    </source>
</evidence>
<dbReference type="AlphaFoldDB" id="A0A9P1GJX3"/>
<feature type="domain" description="Peptidase A1" evidence="5">
    <location>
        <begin position="74"/>
        <end position="226"/>
    </location>
</feature>
<dbReference type="PROSITE" id="PS51767">
    <property type="entry name" value="PEPTIDASE_A1"/>
    <property type="match status" value="1"/>
</dbReference>
<evidence type="ECO:0000256" key="4">
    <source>
        <dbReference type="ARBA" id="ARBA00022801"/>
    </source>
</evidence>
<proteinExistence type="inferred from homology"/>
<gene>
    <name evidence="6" type="ORF">C1SCF055_LOCUS38001</name>
</gene>
<dbReference type="SUPFAM" id="SSF50630">
    <property type="entry name" value="Acid proteases"/>
    <property type="match status" value="1"/>
</dbReference>
<dbReference type="InterPro" id="IPR021109">
    <property type="entry name" value="Peptidase_aspartic_dom_sf"/>
</dbReference>
<organism evidence="6">
    <name type="scientific">Cladocopium goreaui</name>
    <dbReference type="NCBI Taxonomy" id="2562237"/>
    <lineage>
        <taxon>Eukaryota</taxon>
        <taxon>Sar</taxon>
        <taxon>Alveolata</taxon>
        <taxon>Dinophyceae</taxon>
        <taxon>Suessiales</taxon>
        <taxon>Symbiodiniaceae</taxon>
        <taxon>Cladocopium</taxon>
    </lineage>
</organism>
<comment type="caution">
    <text evidence="6">The sequence shown here is derived from an EMBL/GenBank/DDBJ whole genome shotgun (WGS) entry which is preliminary data.</text>
</comment>
<evidence type="ECO:0000256" key="1">
    <source>
        <dbReference type="ARBA" id="ARBA00007447"/>
    </source>
</evidence>
<dbReference type="EMBL" id="CAMXCT030005668">
    <property type="protein sequence ID" value="CAL4800299.1"/>
    <property type="molecule type" value="Genomic_DNA"/>
</dbReference>
<evidence type="ECO:0000256" key="3">
    <source>
        <dbReference type="ARBA" id="ARBA00022750"/>
    </source>
</evidence>
<dbReference type="EMBL" id="CAMXCT020005668">
    <property type="protein sequence ID" value="CAL1166362.1"/>
    <property type="molecule type" value="Genomic_DNA"/>
</dbReference>
<keyword evidence="2" id="KW-0645">Protease</keyword>
<keyword evidence="8" id="KW-1185">Reference proteome</keyword>
<dbReference type="InterPro" id="IPR001461">
    <property type="entry name" value="Aspartic_peptidase_A1"/>
</dbReference>
<evidence type="ECO:0000313" key="6">
    <source>
        <dbReference type="EMBL" id="CAI4012987.1"/>
    </source>
</evidence>
<evidence type="ECO:0000256" key="2">
    <source>
        <dbReference type="ARBA" id="ARBA00022670"/>
    </source>
</evidence>
<evidence type="ECO:0000313" key="7">
    <source>
        <dbReference type="EMBL" id="CAL4800299.1"/>
    </source>
</evidence>
<dbReference type="Proteomes" id="UP001152797">
    <property type="component" value="Unassembled WGS sequence"/>
</dbReference>
<evidence type="ECO:0000313" key="8">
    <source>
        <dbReference type="Proteomes" id="UP001152797"/>
    </source>
</evidence>